<proteinExistence type="predicted"/>
<name>A0A1I7RM82_BURXY</name>
<keyword evidence="2" id="KW-0732">Signal</keyword>
<dbReference type="WBParaSite" id="BXY_0181700.1">
    <property type="protein sequence ID" value="BXY_0181700.1"/>
    <property type="gene ID" value="BXY_0181700"/>
</dbReference>
<comment type="caution">
    <text evidence="1">Lacks conserved residue(s) required for the propagation of feature annotation.</text>
</comment>
<dbReference type="Pfam" id="PF01549">
    <property type="entry name" value="ShK"/>
    <property type="match status" value="1"/>
</dbReference>
<evidence type="ECO:0000259" key="3">
    <source>
        <dbReference type="PROSITE" id="PS51670"/>
    </source>
</evidence>
<evidence type="ECO:0000256" key="2">
    <source>
        <dbReference type="SAM" id="SignalP"/>
    </source>
</evidence>
<keyword evidence="1" id="KW-1015">Disulfide bond</keyword>
<dbReference type="InterPro" id="IPR003582">
    <property type="entry name" value="ShKT_dom"/>
</dbReference>
<dbReference type="PROSITE" id="PS51670">
    <property type="entry name" value="SHKT"/>
    <property type="match status" value="1"/>
</dbReference>
<dbReference type="InterPro" id="IPR007026">
    <property type="entry name" value="CC_domain"/>
</dbReference>
<protein>
    <submittedName>
        <fullName evidence="5">ShKT domain-containing protein</fullName>
    </submittedName>
</protein>
<reference evidence="5" key="1">
    <citation type="submission" date="2016-11" db="UniProtKB">
        <authorList>
            <consortium name="WormBaseParasite"/>
        </authorList>
    </citation>
    <scope>IDENTIFICATION</scope>
</reference>
<evidence type="ECO:0000256" key="1">
    <source>
        <dbReference type="PROSITE-ProRule" id="PRU01005"/>
    </source>
</evidence>
<sequence length="128" mass="13953">MRIVSIVATLNIVFVEASVCPDAGTAAGPCFEGECNDGYTCSDGGYCCPTVERGGVQDDLSKNIFQQITFPNPFRAFSTIRYTVMTPVPFGCNDGALNCGMYMGYCRSGQYSYCMQTHCRRTCGYCFG</sequence>
<dbReference type="Proteomes" id="UP000095284">
    <property type="component" value="Unplaced"/>
</dbReference>
<dbReference type="SMART" id="SM00254">
    <property type="entry name" value="ShKT"/>
    <property type="match status" value="1"/>
</dbReference>
<organism evidence="4 5">
    <name type="scientific">Bursaphelenchus xylophilus</name>
    <name type="common">Pinewood nematode worm</name>
    <name type="synonym">Aphelenchoides xylophilus</name>
    <dbReference type="NCBI Taxonomy" id="6326"/>
    <lineage>
        <taxon>Eukaryota</taxon>
        <taxon>Metazoa</taxon>
        <taxon>Ecdysozoa</taxon>
        <taxon>Nematoda</taxon>
        <taxon>Chromadorea</taxon>
        <taxon>Rhabditida</taxon>
        <taxon>Tylenchina</taxon>
        <taxon>Tylenchomorpha</taxon>
        <taxon>Aphelenchoidea</taxon>
        <taxon>Aphelenchoididae</taxon>
        <taxon>Bursaphelenchus</taxon>
    </lineage>
</organism>
<evidence type="ECO:0000313" key="5">
    <source>
        <dbReference type="WBParaSite" id="BXY_0181700.1"/>
    </source>
</evidence>
<accession>A0A1I7RM82</accession>
<evidence type="ECO:0000313" key="4">
    <source>
        <dbReference type="Proteomes" id="UP000095284"/>
    </source>
</evidence>
<feature type="disulfide bond" evidence="1">
    <location>
        <begin position="92"/>
        <end position="126"/>
    </location>
</feature>
<dbReference type="AlphaFoldDB" id="A0A1I7RM82"/>
<dbReference type="Pfam" id="PF04942">
    <property type="entry name" value="CC"/>
    <property type="match status" value="1"/>
</dbReference>
<feature type="signal peptide" evidence="2">
    <location>
        <begin position="1"/>
        <end position="17"/>
    </location>
</feature>
<feature type="domain" description="ShKT" evidence="3">
    <location>
        <begin position="92"/>
        <end position="126"/>
    </location>
</feature>
<feature type="chain" id="PRO_5009304455" evidence="2">
    <location>
        <begin position="18"/>
        <end position="128"/>
    </location>
</feature>